<keyword evidence="2" id="KW-1185">Reference proteome</keyword>
<dbReference type="SUPFAM" id="SSF56731">
    <property type="entry name" value="DNA primase core"/>
    <property type="match status" value="1"/>
</dbReference>
<reference evidence="1 2" key="1">
    <citation type="submission" date="2019-10" db="EMBL/GenBank/DDBJ databases">
        <title>Draft Genome Sequence of Cytophagaceae sp. SJW1-29.</title>
        <authorList>
            <person name="Choi A."/>
        </authorList>
    </citation>
    <scope>NUCLEOTIDE SEQUENCE [LARGE SCALE GENOMIC DNA]</scope>
    <source>
        <strain evidence="1 2">SJW1-29</strain>
    </source>
</reference>
<proteinExistence type="predicted"/>
<gene>
    <name evidence="1" type="ORF">GBK04_00340</name>
</gene>
<name>A0A7C9BF86_9BACT</name>
<protein>
    <recommendedName>
        <fullName evidence="3">Toprim domain-containing protein</fullName>
    </recommendedName>
</protein>
<accession>A0A7C9BF86</accession>
<organism evidence="1 2">
    <name type="scientific">Salmonirosea aquatica</name>
    <dbReference type="NCBI Taxonomy" id="2654236"/>
    <lineage>
        <taxon>Bacteria</taxon>
        <taxon>Pseudomonadati</taxon>
        <taxon>Bacteroidota</taxon>
        <taxon>Cytophagia</taxon>
        <taxon>Cytophagales</taxon>
        <taxon>Spirosomataceae</taxon>
        <taxon>Salmonirosea</taxon>
    </lineage>
</organism>
<dbReference type="RefSeq" id="WP_152755854.1">
    <property type="nucleotide sequence ID" value="NZ_WHLY01000001.1"/>
</dbReference>
<evidence type="ECO:0008006" key="3">
    <source>
        <dbReference type="Google" id="ProtNLM"/>
    </source>
</evidence>
<dbReference type="Proteomes" id="UP000479293">
    <property type="component" value="Unassembled WGS sequence"/>
</dbReference>
<dbReference type="AlphaFoldDB" id="A0A7C9BF86"/>
<dbReference type="EMBL" id="WHLY01000001">
    <property type="protein sequence ID" value="MPR31835.1"/>
    <property type="molecule type" value="Genomic_DNA"/>
</dbReference>
<evidence type="ECO:0000313" key="2">
    <source>
        <dbReference type="Proteomes" id="UP000479293"/>
    </source>
</evidence>
<comment type="caution">
    <text evidence="1">The sequence shown here is derived from an EMBL/GenBank/DDBJ whole genome shotgun (WGS) entry which is preliminary data.</text>
</comment>
<sequence length="529" mass="60828">MTKFDELKERFPNLIPVPELRANVSIIELAVHYGYQLLPRKGRTRPVLEHPGHGDRIIIKNPKDPTQQVYQRAGDFTDSGTVIDFIRNRLSTVFSTYNHPGEHEFRNITHVLYDYLRIDPEQVSQNRRPLERVGESVAVKPFTEALFDVRPLEEENYLNRRHIAPETIQRPEFKGRIFSHVAYFDPSENRAVGYMTTKVHPEREYIRFTNVAFPYYNGKSTEVVGLELRNDKVKLHASGSDRINSVFISNPPLKVKRFHVLESAIDALSHRQLRSIDGDQAFDSVYFSTGGQLTRQQVETTFRYIASFNKVKDWCLVLSFDRDAKGHLYDLQFVQRMISDLFPVNPITAKSRRIAYQLPEEERYHTVREGLLKKIEAFNDGGTLIEVNQVGGSVRISIPESSAALAMVSESLLTLTALHHRVKIQKPRMKDFNADLTQEVELGKESRYVIRDESGQVLHNGNLPRQMADLMLNLREVGEGKVETNKAYVLSERLPYGFLSPQVEIVIEQGFVVRATQTPEFSQRMKTEV</sequence>
<evidence type="ECO:0000313" key="1">
    <source>
        <dbReference type="EMBL" id="MPR31835.1"/>
    </source>
</evidence>